<feature type="compositionally biased region" description="Acidic residues" evidence="5">
    <location>
        <begin position="15"/>
        <end position="24"/>
    </location>
</feature>
<dbReference type="EMBL" id="KI631282">
    <property type="protein sequence ID" value="EYU28998.1"/>
    <property type="molecule type" value="Genomic_DNA"/>
</dbReference>
<dbReference type="InterPro" id="IPR037818">
    <property type="entry name" value="TAF8"/>
</dbReference>
<dbReference type="PANTHER" id="PTHR46338:SF13">
    <property type="entry name" value="TRANSCRIPTION INITIATION FACTOR TFIID SUBUNIT 8-LIKE"/>
    <property type="match status" value="1"/>
</dbReference>
<dbReference type="GO" id="GO:0046982">
    <property type="term" value="F:protein heterodimerization activity"/>
    <property type="evidence" value="ECO:0007669"/>
    <property type="project" value="InterPro"/>
</dbReference>
<keyword evidence="4" id="KW-0539">Nucleus</keyword>
<organism evidence="7 8">
    <name type="scientific">Erythranthe guttata</name>
    <name type="common">Yellow monkey flower</name>
    <name type="synonym">Mimulus guttatus</name>
    <dbReference type="NCBI Taxonomy" id="4155"/>
    <lineage>
        <taxon>Eukaryota</taxon>
        <taxon>Viridiplantae</taxon>
        <taxon>Streptophyta</taxon>
        <taxon>Embryophyta</taxon>
        <taxon>Tracheophyta</taxon>
        <taxon>Spermatophyta</taxon>
        <taxon>Magnoliopsida</taxon>
        <taxon>eudicotyledons</taxon>
        <taxon>Gunneridae</taxon>
        <taxon>Pentapetalae</taxon>
        <taxon>asterids</taxon>
        <taxon>lamiids</taxon>
        <taxon>Lamiales</taxon>
        <taxon>Phrymaceae</taxon>
        <taxon>Erythranthe</taxon>
    </lineage>
</organism>
<keyword evidence="8" id="KW-1185">Reference proteome</keyword>
<dbReference type="GO" id="GO:0005669">
    <property type="term" value="C:transcription factor TFIID complex"/>
    <property type="evidence" value="ECO:0007669"/>
    <property type="project" value="InterPro"/>
</dbReference>
<sequence>MRKSVLQQMDNNNRDDDDDDDDEAAPLSSSARVAVAQICQSMRFKGAQKSALKVLTDVATMYLKAIAKLGAASANSNGLEDLGSVQGFAGSSTLRETILVHVSRH</sequence>
<dbReference type="PhylomeDB" id="A0A022QP12"/>
<dbReference type="InterPro" id="IPR006565">
    <property type="entry name" value="BTP"/>
</dbReference>
<dbReference type="STRING" id="4155.A0A022QP12"/>
<evidence type="ECO:0000259" key="6">
    <source>
        <dbReference type="Pfam" id="PF07524"/>
    </source>
</evidence>
<evidence type="ECO:0000256" key="2">
    <source>
        <dbReference type="ARBA" id="ARBA00023015"/>
    </source>
</evidence>
<dbReference type="AlphaFoldDB" id="A0A022QP12"/>
<accession>A0A022QP12</accession>
<feature type="region of interest" description="Disordered" evidence="5">
    <location>
        <begin position="1"/>
        <end position="30"/>
    </location>
</feature>
<protein>
    <recommendedName>
        <fullName evidence="6">Bromodomain associated domain-containing protein</fullName>
    </recommendedName>
</protein>
<feature type="domain" description="Bromodomain associated" evidence="6">
    <location>
        <begin position="29"/>
        <end position="75"/>
    </location>
</feature>
<proteinExistence type="predicted"/>
<keyword evidence="2" id="KW-0805">Transcription regulation</keyword>
<dbReference type="Proteomes" id="UP000030748">
    <property type="component" value="Unassembled WGS sequence"/>
</dbReference>
<comment type="subcellular location">
    <subcellularLocation>
        <location evidence="1">Nucleus</location>
    </subcellularLocation>
</comment>
<gene>
    <name evidence="7" type="ORF">MIMGU_mgv11b023610mg</name>
</gene>
<evidence type="ECO:0000313" key="8">
    <source>
        <dbReference type="Proteomes" id="UP000030748"/>
    </source>
</evidence>
<evidence type="ECO:0000256" key="4">
    <source>
        <dbReference type="ARBA" id="ARBA00023242"/>
    </source>
</evidence>
<dbReference type="Gene3D" id="1.10.20.10">
    <property type="entry name" value="Histone, subunit A"/>
    <property type="match status" value="1"/>
</dbReference>
<name>A0A022QP12_ERYGU</name>
<evidence type="ECO:0000256" key="1">
    <source>
        <dbReference type="ARBA" id="ARBA00004123"/>
    </source>
</evidence>
<dbReference type="Pfam" id="PF07524">
    <property type="entry name" value="Bromo_TP"/>
    <property type="match status" value="1"/>
</dbReference>
<evidence type="ECO:0000256" key="5">
    <source>
        <dbReference type="SAM" id="MobiDB-lite"/>
    </source>
</evidence>
<keyword evidence="3" id="KW-0804">Transcription</keyword>
<dbReference type="InterPro" id="IPR009072">
    <property type="entry name" value="Histone-fold"/>
</dbReference>
<reference evidence="7 8" key="1">
    <citation type="journal article" date="2013" name="Proc. Natl. Acad. Sci. U.S.A.">
        <title>Fine-scale variation in meiotic recombination in Mimulus inferred from population shotgun sequencing.</title>
        <authorList>
            <person name="Hellsten U."/>
            <person name="Wright K.M."/>
            <person name="Jenkins J."/>
            <person name="Shu S."/>
            <person name="Yuan Y."/>
            <person name="Wessler S.R."/>
            <person name="Schmutz J."/>
            <person name="Willis J.H."/>
            <person name="Rokhsar D.S."/>
        </authorList>
    </citation>
    <scope>NUCLEOTIDE SEQUENCE [LARGE SCALE GENOMIC DNA]</scope>
    <source>
        <strain evidence="8">cv. DUN x IM62</strain>
    </source>
</reference>
<evidence type="ECO:0000313" key="7">
    <source>
        <dbReference type="EMBL" id="EYU28998.1"/>
    </source>
</evidence>
<evidence type="ECO:0000256" key="3">
    <source>
        <dbReference type="ARBA" id="ARBA00023163"/>
    </source>
</evidence>
<dbReference type="PANTHER" id="PTHR46338">
    <property type="entry name" value="TRANSCRIPTION INITIATION FACTOR TFIID SUBUNIT 8"/>
    <property type="match status" value="1"/>
</dbReference>